<dbReference type="Pfam" id="PF19701">
    <property type="entry name" value="DUF6199"/>
    <property type="match status" value="1"/>
</dbReference>
<organism evidence="3 4">
    <name type="scientific">Halorarum halophilum</name>
    <dbReference type="NCBI Taxonomy" id="2743090"/>
    <lineage>
        <taxon>Archaea</taxon>
        <taxon>Methanobacteriati</taxon>
        <taxon>Methanobacteriota</taxon>
        <taxon>Stenosarchaea group</taxon>
        <taxon>Halobacteria</taxon>
        <taxon>Halobacteriales</taxon>
        <taxon>Haloferacaceae</taxon>
        <taxon>Halorarum</taxon>
    </lineage>
</organism>
<reference evidence="3 4" key="1">
    <citation type="submission" date="2020-07" db="EMBL/GenBank/DDBJ databases">
        <title>Gai3-2, isolated from salt lake.</title>
        <authorList>
            <person name="Cui H."/>
            <person name="Shi X."/>
        </authorList>
    </citation>
    <scope>NUCLEOTIDE SEQUENCE [LARGE SCALE GENOMIC DNA]</scope>
    <source>
        <strain evidence="3 4">Gai3-2</strain>
    </source>
</reference>
<gene>
    <name evidence="3" type="ORF">HUG10_04205</name>
</gene>
<dbReference type="AlphaFoldDB" id="A0A7D5KG15"/>
<dbReference type="Proteomes" id="UP000509750">
    <property type="component" value="Chromosome"/>
</dbReference>
<evidence type="ECO:0000259" key="2">
    <source>
        <dbReference type="Pfam" id="PF19701"/>
    </source>
</evidence>
<proteinExistence type="predicted"/>
<dbReference type="KEGG" id="halg:HUG10_04205"/>
<keyword evidence="1" id="KW-0812">Transmembrane</keyword>
<evidence type="ECO:0000313" key="3">
    <source>
        <dbReference type="EMBL" id="QLG29417.1"/>
    </source>
</evidence>
<accession>A0A7D5KG15</accession>
<keyword evidence="1" id="KW-0472">Membrane</keyword>
<dbReference type="EMBL" id="CP058529">
    <property type="protein sequence ID" value="QLG29417.1"/>
    <property type="molecule type" value="Genomic_DNA"/>
</dbReference>
<sequence>MFRLFGLLFAVVAFAMAWKPRELSARRIRSPDGSLATIEPTDAQVTLLRVVAVVFGLVGLAMALGGPFALLRI</sequence>
<evidence type="ECO:0000313" key="4">
    <source>
        <dbReference type="Proteomes" id="UP000509750"/>
    </source>
</evidence>
<protein>
    <recommendedName>
        <fullName evidence="2">DUF6199 domain-containing protein</fullName>
    </recommendedName>
</protein>
<evidence type="ECO:0000256" key="1">
    <source>
        <dbReference type="SAM" id="Phobius"/>
    </source>
</evidence>
<name>A0A7D5KG15_9EURY</name>
<keyword evidence="1" id="KW-1133">Transmembrane helix</keyword>
<dbReference type="InterPro" id="IPR045679">
    <property type="entry name" value="DUF6199"/>
</dbReference>
<keyword evidence="4" id="KW-1185">Reference proteome</keyword>
<feature type="transmembrane region" description="Helical" evidence="1">
    <location>
        <begin position="50"/>
        <end position="71"/>
    </location>
</feature>
<feature type="domain" description="DUF6199" evidence="2">
    <location>
        <begin position="5"/>
        <end position="65"/>
    </location>
</feature>